<dbReference type="GO" id="GO:0005634">
    <property type="term" value="C:nucleus"/>
    <property type="evidence" value="ECO:0007669"/>
    <property type="project" value="UniProtKB-SubCell"/>
</dbReference>
<reference evidence="6 7" key="1">
    <citation type="journal article" date="2010" name="Cell">
        <title>The genome of Naegleria gruberi illuminates early eukaryotic versatility.</title>
        <authorList>
            <person name="Fritz-Laylin L.K."/>
            <person name="Prochnik S.E."/>
            <person name="Ginger M.L."/>
            <person name="Dacks J.B."/>
            <person name="Carpenter M.L."/>
            <person name="Field M.C."/>
            <person name="Kuo A."/>
            <person name="Paredez A."/>
            <person name="Chapman J."/>
            <person name="Pham J."/>
            <person name="Shu S."/>
            <person name="Neupane R."/>
            <person name="Cipriano M."/>
            <person name="Mancuso J."/>
            <person name="Tu H."/>
            <person name="Salamov A."/>
            <person name="Lindquist E."/>
            <person name="Shapiro H."/>
            <person name="Lucas S."/>
            <person name="Grigoriev I.V."/>
            <person name="Cande W.Z."/>
            <person name="Fulton C."/>
            <person name="Rokhsar D.S."/>
            <person name="Dawson S.C."/>
        </authorList>
    </citation>
    <scope>NUCLEOTIDE SEQUENCE [LARGE SCALE GENOMIC DNA]</scope>
    <source>
        <strain evidence="6 7">NEG-M</strain>
    </source>
</reference>
<feature type="compositionally biased region" description="Basic residues" evidence="4">
    <location>
        <begin position="174"/>
        <end position="184"/>
    </location>
</feature>
<feature type="compositionally biased region" description="Basic and acidic residues" evidence="4">
    <location>
        <begin position="185"/>
        <end position="199"/>
    </location>
</feature>
<evidence type="ECO:0000313" key="6">
    <source>
        <dbReference type="EMBL" id="EFC50596.1"/>
    </source>
</evidence>
<dbReference type="VEuPathDB" id="AmoebaDB:NAEGRDRAFT_45318"/>
<dbReference type="Pfam" id="PF09649">
    <property type="entry name" value="CHZ"/>
    <property type="match status" value="1"/>
</dbReference>
<evidence type="ECO:0000256" key="3">
    <source>
        <dbReference type="ARBA" id="ARBA00023242"/>
    </source>
</evidence>
<dbReference type="GeneID" id="8864040"/>
<organism evidence="7">
    <name type="scientific">Naegleria gruberi</name>
    <name type="common">Amoeba</name>
    <dbReference type="NCBI Taxonomy" id="5762"/>
    <lineage>
        <taxon>Eukaryota</taxon>
        <taxon>Discoba</taxon>
        <taxon>Heterolobosea</taxon>
        <taxon>Tetramitia</taxon>
        <taxon>Eutetramitia</taxon>
        <taxon>Vahlkampfiidae</taxon>
        <taxon>Naegleria</taxon>
    </lineage>
</organism>
<keyword evidence="3" id="KW-0539">Nucleus</keyword>
<name>D2UXA2_NAEGR</name>
<evidence type="ECO:0000313" key="7">
    <source>
        <dbReference type="Proteomes" id="UP000006671"/>
    </source>
</evidence>
<evidence type="ECO:0000256" key="2">
    <source>
        <dbReference type="ARBA" id="ARBA00023186"/>
    </source>
</evidence>
<feature type="region of interest" description="Disordered" evidence="4">
    <location>
        <begin position="69"/>
        <end position="199"/>
    </location>
</feature>
<dbReference type="KEGG" id="ngr:NAEGRDRAFT_45318"/>
<feature type="domain" description="Histone chaperone" evidence="5">
    <location>
        <begin position="84"/>
        <end position="107"/>
    </location>
</feature>
<comment type="subcellular location">
    <subcellularLocation>
        <location evidence="1">Nucleus</location>
    </subcellularLocation>
</comment>
<evidence type="ECO:0000256" key="1">
    <source>
        <dbReference type="ARBA" id="ARBA00004123"/>
    </source>
</evidence>
<accession>D2UXA2</accession>
<dbReference type="OrthoDB" id="10267395at2759"/>
<evidence type="ECO:0000259" key="5">
    <source>
        <dbReference type="Pfam" id="PF09649"/>
    </source>
</evidence>
<feature type="compositionally biased region" description="Basic and acidic residues" evidence="4">
    <location>
        <begin position="104"/>
        <end position="124"/>
    </location>
</feature>
<keyword evidence="2" id="KW-0143">Chaperone</keyword>
<proteinExistence type="predicted"/>
<dbReference type="Proteomes" id="UP000006671">
    <property type="component" value="Unassembled WGS sequence"/>
</dbReference>
<feature type="compositionally biased region" description="Basic and acidic residues" evidence="4">
    <location>
        <begin position="69"/>
        <end position="84"/>
    </location>
</feature>
<dbReference type="InterPro" id="IPR019098">
    <property type="entry name" value="Histone_chaperone_domain_CHZ"/>
</dbReference>
<dbReference type="EMBL" id="GG738845">
    <property type="protein sequence ID" value="EFC50596.1"/>
    <property type="molecule type" value="Genomic_DNA"/>
</dbReference>
<gene>
    <name evidence="6" type="ORF">NAEGRDRAFT_45318</name>
</gene>
<keyword evidence="7" id="KW-1185">Reference proteome</keyword>
<feature type="compositionally biased region" description="Basic residues" evidence="4">
    <location>
        <begin position="130"/>
        <end position="141"/>
    </location>
</feature>
<evidence type="ECO:0000256" key="4">
    <source>
        <dbReference type="SAM" id="MobiDB-lite"/>
    </source>
</evidence>
<sequence>MVSKSKQSNKEIVVEDEHFIPVEPSEPILPLNELGSRLGKADNEKWTGCKVVADKETGEKVLLVRGIKNKEKDRSKRMVKKGGEFDPENIVSGTRRRKNINYKENTERKESRKTSSKNTHENRSKAVAKTSKKKSTSKKRKAKEEEHSEEEEEHDKENIENQQEEDEEIVQAPKRTRKNRKNVSVKKEEPKEEEPKEPEWTLPLSPVVCQLIQKLGGELPTEAKKRCYKGIRLSEPVNYWCAVKWPEDTLYVMDPAKTNGETVGLFKHELFELTEIEQIQYVQDNPNAVMLADGEGLLTCLPDESNDPDFNVHIILEATEGADECVFRMKLSEYLASLSVDPRKVEN</sequence>
<protein>
    <submittedName>
        <fullName evidence="6">Predicted protein</fullName>
    </submittedName>
</protein>
<dbReference type="RefSeq" id="XP_002683340.1">
    <property type="nucleotide sequence ID" value="XM_002683294.1"/>
</dbReference>
<dbReference type="AlphaFoldDB" id="D2UXA2"/>
<dbReference type="OMA" id="KDEDICV"/>
<dbReference type="InParanoid" id="D2UXA2"/>